<evidence type="ECO:0000259" key="7">
    <source>
        <dbReference type="Pfam" id="PF01593"/>
    </source>
</evidence>
<evidence type="ECO:0000256" key="5">
    <source>
        <dbReference type="ARBA" id="ARBA00023070"/>
    </source>
</evidence>
<protein>
    <recommendedName>
        <fullName evidence="4">Tryptophan 2-monooxygenase</fullName>
        <ecNumber evidence="3">1.13.12.3</ecNumber>
    </recommendedName>
</protein>
<accession>A0ABX7B272</accession>
<evidence type="ECO:0000256" key="3">
    <source>
        <dbReference type="ARBA" id="ARBA00012535"/>
    </source>
</evidence>
<comment type="similarity">
    <text evidence="2">Belongs to the tryptophan 2-monooxygenase family.</text>
</comment>
<dbReference type="Proteomes" id="UP000595197">
    <property type="component" value="Chromosome"/>
</dbReference>
<proteinExistence type="inferred from homology"/>
<evidence type="ECO:0000256" key="6">
    <source>
        <dbReference type="ARBA" id="ARBA00047321"/>
    </source>
</evidence>
<feature type="domain" description="Amine oxidase" evidence="7">
    <location>
        <begin position="176"/>
        <end position="419"/>
    </location>
</feature>
<sequence>MPFSEVDVVVVGAGAAGLAAARELARRGISAVVTEARGRTGGRAHTVLTAGGHPADLGCGWLHSADRNPWCGIAEGLGLEIDRNPPDWGQGSVGRRLGREAMTDWAEAMERYWELIDRVGDGGPAGGPGGGPDRSVAELLPAGDRWLPRFAAVIGYISGAEPGDLSAVDLVRYADTGVNWRVASGYGTLVARAGAGVLVSLDTPVTSIDMTGPRIVLTTPKGELCGRAVILTVPTPLLDGEAIRFTPPLPPEKTEAARALPMGHVAKLFLEVAEEGGRPWDLEPDTQVPGALDRARTGLYHLEPLGRPLVEGYYGGALALDLERAGPGALEDFALGELCGLFGSAVRGRLKPVAASGWAADPWSRGAYSYAVPGGADRRADLARPIDGRLFFAGEACSRDSYSTAHGAYLTGIEAAAAVAAVIRPDGSRP</sequence>
<keyword evidence="5" id="KW-0073">Auxin biosynthesis</keyword>
<reference evidence="8" key="1">
    <citation type="submission" date="2021-02" db="EMBL/GenBank/DDBJ databases">
        <title>Skermanella TT6 skin isolate.</title>
        <authorList>
            <person name="Lee K."/>
            <person name="Ganzorig M."/>
        </authorList>
    </citation>
    <scope>NUCLEOTIDE SEQUENCE</scope>
    <source>
        <strain evidence="8">TT6</strain>
    </source>
</reference>
<comment type="catalytic activity">
    <reaction evidence="6">
        <text>L-tryptophan + O2 = indole-3-acetamide + CO2 + H2O</text>
        <dbReference type="Rhea" id="RHEA:16165"/>
        <dbReference type="ChEBI" id="CHEBI:15377"/>
        <dbReference type="ChEBI" id="CHEBI:15379"/>
        <dbReference type="ChEBI" id="CHEBI:16031"/>
        <dbReference type="ChEBI" id="CHEBI:16526"/>
        <dbReference type="ChEBI" id="CHEBI:57912"/>
        <dbReference type="EC" id="1.13.12.3"/>
    </reaction>
</comment>
<dbReference type="PANTHER" id="PTHR10742:SF410">
    <property type="entry name" value="LYSINE-SPECIFIC HISTONE DEMETHYLASE 2"/>
    <property type="match status" value="1"/>
</dbReference>
<evidence type="ECO:0000256" key="1">
    <source>
        <dbReference type="ARBA" id="ARBA00004814"/>
    </source>
</evidence>
<gene>
    <name evidence="8" type="ORF">IGS68_20570</name>
</gene>
<dbReference type="Pfam" id="PF01593">
    <property type="entry name" value="Amino_oxidase"/>
    <property type="match status" value="2"/>
</dbReference>
<dbReference type="Gene3D" id="3.50.50.60">
    <property type="entry name" value="FAD/NAD(P)-binding domain"/>
    <property type="match status" value="1"/>
</dbReference>
<dbReference type="RefSeq" id="WP_201073280.1">
    <property type="nucleotide sequence ID" value="NZ_CP067420.1"/>
</dbReference>
<dbReference type="InterPro" id="IPR036188">
    <property type="entry name" value="FAD/NAD-bd_sf"/>
</dbReference>
<evidence type="ECO:0000256" key="4">
    <source>
        <dbReference type="ARBA" id="ARBA00017871"/>
    </source>
</evidence>
<dbReference type="SUPFAM" id="SSF51905">
    <property type="entry name" value="FAD/NAD(P)-binding domain"/>
    <property type="match status" value="1"/>
</dbReference>
<organism evidence="8 9">
    <name type="scientific">Skermanella cutis</name>
    <dbReference type="NCBI Taxonomy" id="2775420"/>
    <lineage>
        <taxon>Bacteria</taxon>
        <taxon>Pseudomonadati</taxon>
        <taxon>Pseudomonadota</taxon>
        <taxon>Alphaproteobacteria</taxon>
        <taxon>Rhodospirillales</taxon>
        <taxon>Azospirillaceae</taxon>
        <taxon>Skermanella</taxon>
    </lineage>
</organism>
<feature type="domain" description="Amine oxidase" evidence="7">
    <location>
        <begin position="16"/>
        <end position="85"/>
    </location>
</feature>
<dbReference type="InterPro" id="IPR002937">
    <property type="entry name" value="Amino_oxidase"/>
</dbReference>
<dbReference type="EC" id="1.13.12.3" evidence="3"/>
<dbReference type="PRINTS" id="PR00420">
    <property type="entry name" value="RNGMNOXGNASE"/>
</dbReference>
<evidence type="ECO:0000256" key="2">
    <source>
        <dbReference type="ARBA" id="ARBA00005833"/>
    </source>
</evidence>
<comment type="pathway">
    <text evidence="1">Plant hormone metabolism; auxin biosynthesis.</text>
</comment>
<dbReference type="SUPFAM" id="SSF54373">
    <property type="entry name" value="FAD-linked reductases, C-terminal domain"/>
    <property type="match status" value="1"/>
</dbReference>
<evidence type="ECO:0000313" key="8">
    <source>
        <dbReference type="EMBL" id="QQP88415.1"/>
    </source>
</evidence>
<name>A0ABX7B272_9PROT</name>
<dbReference type="EMBL" id="CP067420">
    <property type="protein sequence ID" value="QQP88415.1"/>
    <property type="molecule type" value="Genomic_DNA"/>
</dbReference>
<dbReference type="PANTHER" id="PTHR10742">
    <property type="entry name" value="FLAVIN MONOAMINE OXIDASE"/>
    <property type="match status" value="1"/>
</dbReference>
<dbReference type="InterPro" id="IPR050281">
    <property type="entry name" value="Flavin_monoamine_oxidase"/>
</dbReference>
<keyword evidence="9" id="KW-1185">Reference proteome</keyword>
<evidence type="ECO:0000313" key="9">
    <source>
        <dbReference type="Proteomes" id="UP000595197"/>
    </source>
</evidence>